<dbReference type="AlphaFoldDB" id="A0AAU8S132"/>
<protein>
    <recommendedName>
        <fullName evidence="3">Lipoprotein</fullName>
    </recommendedName>
</protein>
<proteinExistence type="predicted"/>
<sequence>MLHKSGAAAQPFRDTSPHLQGYHRDLCLLPLDALPDRLCVIISPLPVAALFLIDQRIVIRIRDRGVVRVHCRVG</sequence>
<gene>
    <name evidence="1" type="ORF">N805_04160</name>
</gene>
<reference evidence="1 2" key="1">
    <citation type="submission" date="2015-02" db="EMBL/GenBank/DDBJ databases">
        <title>Complete Genome Sequencing of Pseudomonas putida S13.1.2.</title>
        <authorList>
            <person name="Chong T.M."/>
            <person name="Chan K.G."/>
            <person name="Dessaux Y."/>
        </authorList>
    </citation>
    <scope>NUCLEOTIDE SEQUENCE [LARGE SCALE GENOMIC DNA]</scope>
    <source>
        <strain evidence="1 2">S13.1.2</strain>
    </source>
</reference>
<evidence type="ECO:0000313" key="2">
    <source>
        <dbReference type="Proteomes" id="UP000033260"/>
    </source>
</evidence>
<evidence type="ECO:0000313" key="1">
    <source>
        <dbReference type="EMBL" id="AJQ46455.1"/>
    </source>
</evidence>
<dbReference type="EMBL" id="CP010979">
    <property type="protein sequence ID" value="AJQ46455.1"/>
    <property type="molecule type" value="Genomic_DNA"/>
</dbReference>
<name>A0AAU8S132_PSEPU</name>
<accession>A0AAU8S132</accession>
<organism evidence="1 2">
    <name type="scientific">Pseudomonas putida S13.1.2</name>
    <dbReference type="NCBI Taxonomy" id="1384061"/>
    <lineage>
        <taxon>Bacteria</taxon>
        <taxon>Pseudomonadati</taxon>
        <taxon>Pseudomonadota</taxon>
        <taxon>Gammaproteobacteria</taxon>
        <taxon>Pseudomonadales</taxon>
        <taxon>Pseudomonadaceae</taxon>
        <taxon>Pseudomonas</taxon>
    </lineage>
</organism>
<evidence type="ECO:0008006" key="3">
    <source>
        <dbReference type="Google" id="ProtNLM"/>
    </source>
</evidence>
<dbReference type="Proteomes" id="UP000033260">
    <property type="component" value="Chromosome"/>
</dbReference>